<feature type="region of interest" description="Disordered" evidence="2">
    <location>
        <begin position="1"/>
        <end position="33"/>
    </location>
</feature>
<dbReference type="Pfam" id="PF02493">
    <property type="entry name" value="MORN"/>
    <property type="match status" value="5"/>
</dbReference>
<comment type="caution">
    <text evidence="3">The sequence shown here is derived from an EMBL/GenBank/DDBJ whole genome shotgun (WGS) entry which is preliminary data.</text>
</comment>
<evidence type="ECO:0000256" key="1">
    <source>
        <dbReference type="ARBA" id="ARBA00022737"/>
    </source>
</evidence>
<dbReference type="PANTHER" id="PTHR43215">
    <property type="entry name" value="RADIAL SPOKE HEAD 1 HOMOLOG"/>
    <property type="match status" value="1"/>
</dbReference>
<evidence type="ECO:0000313" key="4">
    <source>
        <dbReference type="Proteomes" id="UP001530293"/>
    </source>
</evidence>
<accession>A0ABD3MTT4</accession>
<dbReference type="AlphaFoldDB" id="A0ABD3MTT4"/>
<dbReference type="Proteomes" id="UP001530293">
    <property type="component" value="Unassembled WGS sequence"/>
</dbReference>
<dbReference type="Gene3D" id="2.20.110.10">
    <property type="entry name" value="Histone H3 K4-specific methyltransferase SET7/9 N-terminal domain"/>
    <property type="match status" value="2"/>
</dbReference>
<proteinExistence type="predicted"/>
<dbReference type="InterPro" id="IPR003409">
    <property type="entry name" value="MORN"/>
</dbReference>
<name>A0ABD3MTT4_9STRA</name>
<dbReference type="SMART" id="SM00698">
    <property type="entry name" value="MORN"/>
    <property type="match status" value="5"/>
</dbReference>
<organism evidence="3 4">
    <name type="scientific">Discostella pseudostelligera</name>
    <dbReference type="NCBI Taxonomy" id="259834"/>
    <lineage>
        <taxon>Eukaryota</taxon>
        <taxon>Sar</taxon>
        <taxon>Stramenopiles</taxon>
        <taxon>Ochrophyta</taxon>
        <taxon>Bacillariophyta</taxon>
        <taxon>Coscinodiscophyceae</taxon>
        <taxon>Thalassiosirophycidae</taxon>
        <taxon>Stephanodiscales</taxon>
        <taxon>Stephanodiscaceae</taxon>
        <taxon>Discostella</taxon>
    </lineage>
</organism>
<protein>
    <submittedName>
        <fullName evidence="3">Uncharacterized protein</fullName>
    </submittedName>
</protein>
<sequence>MADSQPPPTKKIRSCSSSESTAPNTNTSNNNTFDETTAATVLDAVRRYDAEAIKRVNDIKTELACAKDDVVSAMESLKRAHERLGRMEALAAESAISAKTAREYRIKWEMQLIGKKGLGIGDTAAAASAANLGGAALLLSAAEENDEDPRRVVSFAFPQHHTTHLPAHGHALYDTSPTTEETGMSSVPTTLGLTHTHHHQHRHNPNSIRRKRIRVSEHGWGVYEGQLDALGEPHGHGSITWENGGKYDGEWVDGKANGIGIMHYGNGDKYEGGWKDGCRCGMGTHHFKDGGVYEGQWRNAAPDGQGKMTLKNGSHYEGAWKDGKWHGHGIVRPVNGGEWEGTFHMGKCTIGTLRRPNGELEIGRYDSVNPDDVKEGVWWSIDRETIWIVEEGHKKVQIDLDTALEIVAKIGVPLPKELQQRADAKAPPIPLHNEAWLPVKSEENRERSH</sequence>
<evidence type="ECO:0000256" key="2">
    <source>
        <dbReference type="SAM" id="MobiDB-lite"/>
    </source>
</evidence>
<dbReference type="EMBL" id="JALLBG020000110">
    <property type="protein sequence ID" value="KAL3763890.1"/>
    <property type="molecule type" value="Genomic_DNA"/>
</dbReference>
<reference evidence="3 4" key="1">
    <citation type="submission" date="2024-10" db="EMBL/GenBank/DDBJ databases">
        <title>Updated reference genomes for cyclostephanoid diatoms.</title>
        <authorList>
            <person name="Roberts W.R."/>
            <person name="Alverson A.J."/>
        </authorList>
    </citation>
    <scope>NUCLEOTIDE SEQUENCE [LARGE SCALE GENOMIC DNA]</scope>
    <source>
        <strain evidence="3 4">AJA232-27</strain>
    </source>
</reference>
<gene>
    <name evidence="3" type="ORF">ACHAWU_003356</name>
</gene>
<keyword evidence="1" id="KW-0677">Repeat</keyword>
<feature type="compositionally biased region" description="Low complexity" evidence="2">
    <location>
        <begin position="16"/>
        <end position="33"/>
    </location>
</feature>
<keyword evidence="4" id="KW-1185">Reference proteome</keyword>
<evidence type="ECO:0000313" key="3">
    <source>
        <dbReference type="EMBL" id="KAL3763890.1"/>
    </source>
</evidence>
<dbReference type="SUPFAM" id="SSF82185">
    <property type="entry name" value="Histone H3 K4-specific methyltransferase SET7/9 N-terminal domain"/>
    <property type="match status" value="2"/>
</dbReference>
<dbReference type="PANTHER" id="PTHR43215:SF14">
    <property type="entry name" value="RADIAL SPOKE HEAD 1 HOMOLOG"/>
    <property type="match status" value="1"/>
</dbReference>